<evidence type="ECO:0000313" key="5">
    <source>
        <dbReference type="Proteomes" id="UP000335636"/>
    </source>
</evidence>
<dbReference type="PANTHER" id="PTHR14224">
    <property type="entry name" value="SIMILAR TO PREFERENTIALLY EXPRESSED ANTIGEN IN MELANOMA-LIKE 3"/>
    <property type="match status" value="1"/>
</dbReference>
<dbReference type="SUPFAM" id="SSF52047">
    <property type="entry name" value="RNI-like"/>
    <property type="match status" value="1"/>
</dbReference>
<sequence length="684" mass="76631">MSIQSPPTLLELAGRSLLSNKSRAVLDLEDLPIELFPPLFVEAFSRGHTEVLKKMVQAWPFTRLPLGALMRKPQLEMIQVALDGLDMLLAQKDHPRLPVLPARRGGEALAMLSPIWDRLPDVEVRVAAVVTHEGGSNCPCLSLYKRWKLQVLDLRDVPQNFWRMWSGAVVDACSPEDIKKNRTLKLGPAMAAKPPFKAEDLWETHPSHQEGPETAAAGLCPEGGSALRLGALHLGCLCSFLGPDEEPEEAAYLPGPPRRGGEALAMLIPIWERLPDVEVLVAAVVTHEGGSNCPCLSLYKRWKLQVLDLRDVPQNFWRMWSGAVFDACSPEDIKKNRTLKLGPAMAAKPPFKVFIDLSLRKRPLDEFLTHLFLWVRQRRDRLHLCCNRLKIFGKPTRHTRKVLPLLQLDSVQKVEVHCAWAPSTLAACAPFLGQMRNLRKLLVSQVYVPAYTSQEEQEQLLAQLTSQFLGMDCLRKFCANAVFLLEGHLEQVLRHLKTPLETLSITNCPLSDSDWNYLSRYPNARQLRHLELRGIKLTDFSLEPLQILLDSTATTLNSLDLEACGITDSQLQALLPALSRCSQLVIMSIHGNRLSMSTLRDLLLHTARLSQLSIELYPAPLESYDARGTIHPGRCSQLCAELTAIVRDFRQPNILVFSTVPCRRCGSKFMYNQGLIHCSCPTAA</sequence>
<dbReference type="Gene3D" id="3.80.10.10">
    <property type="entry name" value="Ribonuclease Inhibitor"/>
    <property type="match status" value="1"/>
</dbReference>
<name>A0A5E4D8Q7_MARMO</name>
<protein>
    <submittedName>
        <fullName evidence="4">Uncharacterized protein</fullName>
    </submittedName>
</protein>
<evidence type="ECO:0000256" key="1">
    <source>
        <dbReference type="ARBA" id="ARBA00009608"/>
    </source>
</evidence>
<dbReference type="Proteomes" id="UP000335636">
    <property type="component" value="Unassembled WGS sequence"/>
</dbReference>
<evidence type="ECO:0000313" key="4">
    <source>
        <dbReference type="EMBL" id="VTJ90120.1"/>
    </source>
</evidence>
<evidence type="ECO:0000256" key="3">
    <source>
        <dbReference type="ARBA" id="ARBA00022737"/>
    </source>
</evidence>
<keyword evidence="2" id="KW-0433">Leucine-rich repeat</keyword>
<keyword evidence="3" id="KW-0677">Repeat</keyword>
<comment type="similarity">
    <text evidence="1">Belongs to the PRAME family.</text>
</comment>
<evidence type="ECO:0000256" key="2">
    <source>
        <dbReference type="ARBA" id="ARBA00022614"/>
    </source>
</evidence>
<dbReference type="AlphaFoldDB" id="A0A5E4D8Q7"/>
<comment type="caution">
    <text evidence="4">The sequence shown here is derived from an EMBL/GenBank/DDBJ whole genome shotgun (WGS) entry which is preliminary data.</text>
</comment>
<reference evidence="4" key="1">
    <citation type="submission" date="2019-04" db="EMBL/GenBank/DDBJ databases">
        <authorList>
            <person name="Alioto T."/>
            <person name="Alioto T."/>
        </authorList>
    </citation>
    <scope>NUCLEOTIDE SEQUENCE [LARGE SCALE GENOMIC DNA]</scope>
</reference>
<organism evidence="4 5">
    <name type="scientific">Marmota monax</name>
    <name type="common">Woodchuck</name>
    <dbReference type="NCBI Taxonomy" id="9995"/>
    <lineage>
        <taxon>Eukaryota</taxon>
        <taxon>Metazoa</taxon>
        <taxon>Chordata</taxon>
        <taxon>Craniata</taxon>
        <taxon>Vertebrata</taxon>
        <taxon>Euteleostomi</taxon>
        <taxon>Mammalia</taxon>
        <taxon>Eutheria</taxon>
        <taxon>Euarchontoglires</taxon>
        <taxon>Glires</taxon>
        <taxon>Rodentia</taxon>
        <taxon>Sciuromorpha</taxon>
        <taxon>Sciuridae</taxon>
        <taxon>Xerinae</taxon>
        <taxon>Marmotini</taxon>
        <taxon>Marmota</taxon>
    </lineage>
</organism>
<dbReference type="InterPro" id="IPR032675">
    <property type="entry name" value="LRR_dom_sf"/>
</dbReference>
<dbReference type="EMBL" id="CABDUW010004137">
    <property type="protein sequence ID" value="VTJ90120.1"/>
    <property type="molecule type" value="Genomic_DNA"/>
</dbReference>
<dbReference type="GO" id="GO:0005737">
    <property type="term" value="C:cytoplasm"/>
    <property type="evidence" value="ECO:0007669"/>
    <property type="project" value="TreeGrafter"/>
</dbReference>
<dbReference type="InterPro" id="IPR050694">
    <property type="entry name" value="LRRC14/PRAME"/>
</dbReference>
<dbReference type="PANTHER" id="PTHR14224:SF19">
    <property type="entry name" value="PRAME FAMILY MEMBER 11-RELATED"/>
    <property type="match status" value="1"/>
</dbReference>
<proteinExistence type="inferred from homology"/>
<dbReference type="FunFam" id="3.80.10.10:FF:000079">
    <property type="entry name" value="PRAME family member 18"/>
    <property type="match status" value="1"/>
</dbReference>
<gene>
    <name evidence="4" type="ORF">MONAX_5E040374</name>
</gene>
<keyword evidence="5" id="KW-1185">Reference proteome</keyword>
<accession>A0A5E4D8Q7</accession>